<sequence>MEILPGLKAAPPWLYGFVHVLVTNYDQPIPGQAQGDALVLSTLNKSKSLTTSWRRSRQDNNGALAFLCSVDDAGANVSKIHFVLG</sequence>
<protein>
    <submittedName>
        <fullName evidence="1">Uncharacterized protein</fullName>
    </submittedName>
</protein>
<name>A0A4S3JMY8_9EURO</name>
<accession>A0A4S3JMY8</accession>
<reference evidence="1 2" key="1">
    <citation type="submission" date="2019-03" db="EMBL/GenBank/DDBJ databases">
        <title>The genome sequence of a newly discovered highly antifungal drug resistant Aspergillus species, Aspergillus tanneri NIH 1004.</title>
        <authorList>
            <person name="Mounaud S."/>
            <person name="Singh I."/>
            <person name="Joardar V."/>
            <person name="Pakala S."/>
            <person name="Pakala S."/>
            <person name="Venepally P."/>
            <person name="Hoover J."/>
            <person name="Nierman W."/>
            <person name="Chung J."/>
            <person name="Losada L."/>
        </authorList>
    </citation>
    <scope>NUCLEOTIDE SEQUENCE [LARGE SCALE GENOMIC DNA]</scope>
    <source>
        <strain evidence="1 2">NIH1004</strain>
    </source>
</reference>
<evidence type="ECO:0000313" key="1">
    <source>
        <dbReference type="EMBL" id="THC96976.1"/>
    </source>
</evidence>
<dbReference type="AlphaFoldDB" id="A0A4S3JMY8"/>
<dbReference type="EMBL" id="SOSA01000091">
    <property type="protein sequence ID" value="THC96976.1"/>
    <property type="molecule type" value="Genomic_DNA"/>
</dbReference>
<proteinExistence type="predicted"/>
<organism evidence="1 2">
    <name type="scientific">Aspergillus tanneri</name>
    <dbReference type="NCBI Taxonomy" id="1220188"/>
    <lineage>
        <taxon>Eukaryota</taxon>
        <taxon>Fungi</taxon>
        <taxon>Dikarya</taxon>
        <taxon>Ascomycota</taxon>
        <taxon>Pezizomycotina</taxon>
        <taxon>Eurotiomycetes</taxon>
        <taxon>Eurotiomycetidae</taxon>
        <taxon>Eurotiales</taxon>
        <taxon>Aspergillaceae</taxon>
        <taxon>Aspergillus</taxon>
        <taxon>Aspergillus subgen. Circumdati</taxon>
    </lineage>
</organism>
<keyword evidence="2" id="KW-1185">Reference proteome</keyword>
<dbReference type="VEuPathDB" id="FungiDB:EYZ11_003532"/>
<evidence type="ECO:0000313" key="2">
    <source>
        <dbReference type="Proteomes" id="UP000308092"/>
    </source>
</evidence>
<comment type="caution">
    <text evidence="1">The sequence shown here is derived from an EMBL/GenBank/DDBJ whole genome shotgun (WGS) entry which is preliminary data.</text>
</comment>
<dbReference type="Proteomes" id="UP000308092">
    <property type="component" value="Unassembled WGS sequence"/>
</dbReference>
<gene>
    <name evidence="1" type="ORF">EYZ11_003532</name>
</gene>